<evidence type="ECO:0000259" key="3">
    <source>
        <dbReference type="Pfam" id="PF00370"/>
    </source>
</evidence>
<accession>A0A7J9SGE0</accession>
<evidence type="ECO:0000313" key="6">
    <source>
        <dbReference type="Proteomes" id="UP000546257"/>
    </source>
</evidence>
<evidence type="ECO:0000256" key="2">
    <source>
        <dbReference type="ARBA" id="ARBA00022777"/>
    </source>
</evidence>
<gene>
    <name evidence="5" type="ORF">H5V44_04615</name>
</gene>
<evidence type="ECO:0000313" key="5">
    <source>
        <dbReference type="EMBL" id="MBB6645582.1"/>
    </source>
</evidence>
<dbReference type="InterPro" id="IPR018484">
    <property type="entry name" value="FGGY_N"/>
</dbReference>
<protein>
    <submittedName>
        <fullName evidence="5">Carbohydrate kinase</fullName>
    </submittedName>
</protein>
<keyword evidence="1" id="KW-0808">Transferase</keyword>
<feature type="domain" description="Carbohydrate kinase FGGY N-terminal" evidence="3">
    <location>
        <begin position="6"/>
        <end position="245"/>
    </location>
</feature>
<evidence type="ECO:0000256" key="1">
    <source>
        <dbReference type="ARBA" id="ARBA00022679"/>
    </source>
</evidence>
<evidence type="ECO:0000259" key="4">
    <source>
        <dbReference type="Pfam" id="PF02782"/>
    </source>
</evidence>
<organism evidence="5 6">
    <name type="scientific">Halobellus ruber</name>
    <dbReference type="NCBI Taxonomy" id="2761102"/>
    <lineage>
        <taxon>Archaea</taxon>
        <taxon>Methanobacteriati</taxon>
        <taxon>Methanobacteriota</taxon>
        <taxon>Stenosarchaea group</taxon>
        <taxon>Halobacteria</taxon>
        <taxon>Halobacteriales</taxon>
        <taxon>Haloferacaceae</taxon>
        <taxon>Halobellus</taxon>
    </lineage>
</organism>
<feature type="domain" description="Carbohydrate kinase FGGY C-terminal" evidence="4">
    <location>
        <begin position="255"/>
        <end position="438"/>
    </location>
</feature>
<dbReference type="Pfam" id="PF00370">
    <property type="entry name" value="FGGY_N"/>
    <property type="match status" value="1"/>
</dbReference>
<dbReference type="InterPro" id="IPR050406">
    <property type="entry name" value="FGGY_Carb_Kinase"/>
</dbReference>
<dbReference type="GO" id="GO:0016301">
    <property type="term" value="F:kinase activity"/>
    <property type="evidence" value="ECO:0007669"/>
    <property type="project" value="UniProtKB-KW"/>
</dbReference>
<dbReference type="Pfam" id="PF02782">
    <property type="entry name" value="FGGY_C"/>
    <property type="match status" value="1"/>
</dbReference>
<dbReference type="GO" id="GO:0005975">
    <property type="term" value="P:carbohydrate metabolic process"/>
    <property type="evidence" value="ECO:0007669"/>
    <property type="project" value="InterPro"/>
</dbReference>
<dbReference type="RefSeq" id="WP_185191927.1">
    <property type="nucleotide sequence ID" value="NZ_JACKXD010000001.1"/>
</dbReference>
<keyword evidence="2 5" id="KW-0418">Kinase</keyword>
<dbReference type="EMBL" id="JACKXD010000001">
    <property type="protein sequence ID" value="MBB6645582.1"/>
    <property type="molecule type" value="Genomic_DNA"/>
</dbReference>
<dbReference type="InterPro" id="IPR000577">
    <property type="entry name" value="Carb_kinase_FGGY"/>
</dbReference>
<sequence>MTTDVLLAVDAGTSTIKAVAFGVDGTERAVAKRDVETHRPKPGHVEQDPNVVWNRTAAALRDVTASLPADADPLGVSVTGQGDGLWAIDDDGNPAGNAALWSDSRAAGILEEWADEGRLDRIVEGCGSAPYPGMSLPILAWVAREEPDRFDRIDTVLSAKDWLKYKLTGERTLDHTEATVPYLDKDTERYDPGVFEVVGLPGAASKLPRLAAPTAVIGEVTDATGVPAGVPVVSGVFDVPASAIGSGAATAGATAITLGTSLTHQTFINGPQPETSGIQMSLGIDGRWTDAIGSNAGTPSLEWAAETIADVADVGDLADLAAAAPPGSNGVVYHPYLSTSGERGPFVDPDARGQFVGLTPEHGTEALVRAVYEGLSLAVRDCVEHLPGDPDEVVASGGGTRSELWCQLVADCLDCPVSVPAGSEPGALGAAVLLAVALDEYPSLSAAVDRMVTTDRRYEPRPAVADQYAALYDFFASAREGMESVWADRADVYARSITGERD</sequence>
<dbReference type="Proteomes" id="UP000546257">
    <property type="component" value="Unassembled WGS sequence"/>
</dbReference>
<proteinExistence type="predicted"/>
<dbReference type="InterPro" id="IPR018485">
    <property type="entry name" value="FGGY_C"/>
</dbReference>
<dbReference type="Gene3D" id="3.30.420.40">
    <property type="match status" value="2"/>
</dbReference>
<dbReference type="InterPro" id="IPR043129">
    <property type="entry name" value="ATPase_NBD"/>
</dbReference>
<dbReference type="PANTHER" id="PTHR43095:SF5">
    <property type="entry name" value="XYLULOSE KINASE"/>
    <property type="match status" value="1"/>
</dbReference>
<comment type="caution">
    <text evidence="5">The sequence shown here is derived from an EMBL/GenBank/DDBJ whole genome shotgun (WGS) entry which is preliminary data.</text>
</comment>
<dbReference type="AlphaFoldDB" id="A0A7J9SGE0"/>
<keyword evidence="6" id="KW-1185">Reference proteome</keyword>
<name>A0A7J9SGE0_9EURY</name>
<dbReference type="SUPFAM" id="SSF53067">
    <property type="entry name" value="Actin-like ATPase domain"/>
    <property type="match status" value="2"/>
</dbReference>
<dbReference type="PANTHER" id="PTHR43095">
    <property type="entry name" value="SUGAR KINASE"/>
    <property type="match status" value="1"/>
</dbReference>
<reference evidence="5 6" key="1">
    <citation type="submission" date="2020-08" db="EMBL/GenBank/DDBJ databases">
        <authorList>
            <person name="Seo M.-J."/>
        </authorList>
    </citation>
    <scope>NUCLEOTIDE SEQUENCE [LARGE SCALE GENOMIC DNA]</scope>
    <source>
        <strain evidence="5 6">MBLA0160</strain>
    </source>
</reference>
<dbReference type="PIRSF" id="PIRSF000538">
    <property type="entry name" value="GlpK"/>
    <property type="match status" value="1"/>
</dbReference>